<accession>A0AAQ4DLU4</accession>
<evidence type="ECO:0000259" key="1">
    <source>
        <dbReference type="Pfam" id="PF23055"/>
    </source>
</evidence>
<evidence type="ECO:0000313" key="2">
    <source>
        <dbReference type="EMBL" id="KAK8763434.1"/>
    </source>
</evidence>
<gene>
    <name evidence="2" type="ORF">V5799_033957</name>
</gene>
<dbReference type="Proteomes" id="UP001321473">
    <property type="component" value="Unassembled WGS sequence"/>
</dbReference>
<dbReference type="Pfam" id="PF23055">
    <property type="entry name" value="DUF7041"/>
    <property type="match status" value="1"/>
</dbReference>
<dbReference type="EMBL" id="JARKHS020029311">
    <property type="protein sequence ID" value="KAK8763434.1"/>
    <property type="molecule type" value="Genomic_DNA"/>
</dbReference>
<reference evidence="2 3" key="1">
    <citation type="journal article" date="2023" name="Arcadia Sci">
        <title>De novo assembly of a long-read Amblyomma americanum tick genome.</title>
        <authorList>
            <person name="Chou S."/>
            <person name="Poskanzer K.E."/>
            <person name="Rollins M."/>
            <person name="Thuy-Boun P.S."/>
        </authorList>
    </citation>
    <scope>NUCLEOTIDE SEQUENCE [LARGE SCALE GENOMIC DNA]</scope>
    <source>
        <strain evidence="2">F_SG_1</strain>
        <tissue evidence="2">Salivary glands</tissue>
    </source>
</reference>
<name>A0AAQ4DLU4_AMBAM</name>
<comment type="caution">
    <text evidence="2">The sequence shown here is derived from an EMBL/GenBank/DDBJ whole genome shotgun (WGS) entry which is preliminary data.</text>
</comment>
<proteinExistence type="predicted"/>
<dbReference type="AlphaFoldDB" id="A0AAQ4DLU4"/>
<keyword evidence="3" id="KW-1185">Reference proteome</keyword>
<evidence type="ECO:0000313" key="3">
    <source>
        <dbReference type="Proteomes" id="UP001321473"/>
    </source>
</evidence>
<feature type="domain" description="DUF7041" evidence="1">
    <location>
        <begin position="47"/>
        <end position="114"/>
    </location>
</feature>
<sequence length="115" mass="13280">MQLHPLGYESRLLSWPVLSAVTPNRKPSLVEIRWYLSRMLDINSRLFAQQTQQTWLLQVEVCFCLHNITSQMTKFFRIVSCLPPGVAKESADVITTMDTVDPFDIFTVAIFARYP</sequence>
<dbReference type="InterPro" id="IPR055469">
    <property type="entry name" value="DUF7041"/>
</dbReference>
<protein>
    <recommendedName>
        <fullName evidence="1">DUF7041 domain-containing protein</fullName>
    </recommendedName>
</protein>
<organism evidence="2 3">
    <name type="scientific">Amblyomma americanum</name>
    <name type="common">Lone star tick</name>
    <dbReference type="NCBI Taxonomy" id="6943"/>
    <lineage>
        <taxon>Eukaryota</taxon>
        <taxon>Metazoa</taxon>
        <taxon>Ecdysozoa</taxon>
        <taxon>Arthropoda</taxon>
        <taxon>Chelicerata</taxon>
        <taxon>Arachnida</taxon>
        <taxon>Acari</taxon>
        <taxon>Parasitiformes</taxon>
        <taxon>Ixodida</taxon>
        <taxon>Ixodoidea</taxon>
        <taxon>Ixodidae</taxon>
        <taxon>Amblyomminae</taxon>
        <taxon>Amblyomma</taxon>
    </lineage>
</organism>